<proteinExistence type="predicted"/>
<accession>A0ABP4C948</accession>
<evidence type="ECO:0000256" key="1">
    <source>
        <dbReference type="SAM" id="Phobius"/>
    </source>
</evidence>
<keyword evidence="1" id="KW-0472">Membrane</keyword>
<dbReference type="Proteomes" id="UP001500665">
    <property type="component" value="Unassembled WGS sequence"/>
</dbReference>
<keyword evidence="1" id="KW-1133">Transmembrane helix</keyword>
<gene>
    <name evidence="2" type="ORF">GCM10009550_57290</name>
</gene>
<evidence type="ECO:0000313" key="3">
    <source>
        <dbReference type="Proteomes" id="UP001500665"/>
    </source>
</evidence>
<protein>
    <recommendedName>
        <fullName evidence="4">DUF1232 domain-containing protein</fullName>
    </recommendedName>
</protein>
<keyword evidence="1" id="KW-0812">Transmembrane</keyword>
<keyword evidence="3" id="KW-1185">Reference proteome</keyword>
<sequence>MPDGNWPWIIAIGAVVVLVTLYIVVRVLGRLHRLRGFVRSPDSPGTAKAAYYAAWVYALSPIDLLPDPILIDDIGVVLACVAALEQMARRRRGALRP</sequence>
<organism evidence="2 3">
    <name type="scientific">Actinocorallia libanotica</name>
    <dbReference type="NCBI Taxonomy" id="46162"/>
    <lineage>
        <taxon>Bacteria</taxon>
        <taxon>Bacillati</taxon>
        <taxon>Actinomycetota</taxon>
        <taxon>Actinomycetes</taxon>
        <taxon>Streptosporangiales</taxon>
        <taxon>Thermomonosporaceae</taxon>
        <taxon>Actinocorallia</taxon>
    </lineage>
</organism>
<dbReference type="RefSeq" id="WP_344244113.1">
    <property type="nucleotide sequence ID" value="NZ_BAAAHH010000028.1"/>
</dbReference>
<evidence type="ECO:0000313" key="2">
    <source>
        <dbReference type="EMBL" id="GAA0962774.1"/>
    </source>
</evidence>
<dbReference type="EMBL" id="BAAAHH010000028">
    <property type="protein sequence ID" value="GAA0962774.1"/>
    <property type="molecule type" value="Genomic_DNA"/>
</dbReference>
<name>A0ABP4C948_9ACTN</name>
<feature type="transmembrane region" description="Helical" evidence="1">
    <location>
        <begin position="6"/>
        <end position="25"/>
    </location>
</feature>
<comment type="caution">
    <text evidence="2">The sequence shown here is derived from an EMBL/GenBank/DDBJ whole genome shotgun (WGS) entry which is preliminary data.</text>
</comment>
<reference evidence="3" key="1">
    <citation type="journal article" date="2019" name="Int. J. Syst. Evol. Microbiol.">
        <title>The Global Catalogue of Microorganisms (GCM) 10K type strain sequencing project: providing services to taxonomists for standard genome sequencing and annotation.</title>
        <authorList>
            <consortium name="The Broad Institute Genomics Platform"/>
            <consortium name="The Broad Institute Genome Sequencing Center for Infectious Disease"/>
            <person name="Wu L."/>
            <person name="Ma J."/>
        </authorList>
    </citation>
    <scope>NUCLEOTIDE SEQUENCE [LARGE SCALE GENOMIC DNA]</scope>
    <source>
        <strain evidence="3">JCM 10696</strain>
    </source>
</reference>
<evidence type="ECO:0008006" key="4">
    <source>
        <dbReference type="Google" id="ProtNLM"/>
    </source>
</evidence>